<sequence length="82" mass="9911">MNSLCPWQSVLETWTQTTGHYCAYATFEPYADFTFHYRPLFFEHCRVYRRSIFSFEHFVEVLATCHHFVLVPFTAASLRHWK</sequence>
<dbReference type="WBParaSite" id="TMUE_1000005131.1">
    <property type="protein sequence ID" value="TMUE_1000005131.1"/>
    <property type="gene ID" value="WBGene00285357"/>
</dbReference>
<dbReference type="AlphaFoldDB" id="A0A5S6QCQ5"/>
<protein>
    <submittedName>
        <fullName evidence="2">Uncharacterized protein</fullName>
    </submittedName>
</protein>
<reference evidence="2" key="1">
    <citation type="submission" date="2019-12" db="UniProtKB">
        <authorList>
            <consortium name="WormBaseParasite"/>
        </authorList>
    </citation>
    <scope>IDENTIFICATION</scope>
</reference>
<name>A0A5S6QCQ5_TRIMR</name>
<keyword evidence="1" id="KW-1185">Reference proteome</keyword>
<evidence type="ECO:0000313" key="2">
    <source>
        <dbReference type="WBParaSite" id="TMUE_1000005131.1"/>
    </source>
</evidence>
<proteinExistence type="predicted"/>
<organism evidence="1 2">
    <name type="scientific">Trichuris muris</name>
    <name type="common">Mouse whipworm</name>
    <dbReference type="NCBI Taxonomy" id="70415"/>
    <lineage>
        <taxon>Eukaryota</taxon>
        <taxon>Metazoa</taxon>
        <taxon>Ecdysozoa</taxon>
        <taxon>Nematoda</taxon>
        <taxon>Enoplea</taxon>
        <taxon>Dorylaimia</taxon>
        <taxon>Trichinellida</taxon>
        <taxon>Trichuridae</taxon>
        <taxon>Trichuris</taxon>
    </lineage>
</organism>
<evidence type="ECO:0000313" key="1">
    <source>
        <dbReference type="Proteomes" id="UP000046395"/>
    </source>
</evidence>
<dbReference type="Proteomes" id="UP000046395">
    <property type="component" value="Unassembled WGS sequence"/>
</dbReference>
<accession>A0A5S6QCQ5</accession>